<dbReference type="Proteomes" id="UP000003645">
    <property type="component" value="Chromosome"/>
</dbReference>
<dbReference type="InterPro" id="IPR010998">
    <property type="entry name" value="Integrase_recombinase_N"/>
</dbReference>
<organism evidence="6 7">
    <name type="scientific">Limosilactobacillus mucosae LM1</name>
    <dbReference type="NCBI Taxonomy" id="1130798"/>
    <lineage>
        <taxon>Bacteria</taxon>
        <taxon>Bacillati</taxon>
        <taxon>Bacillota</taxon>
        <taxon>Bacilli</taxon>
        <taxon>Lactobacillales</taxon>
        <taxon>Lactobacillaceae</taxon>
        <taxon>Limosilactobacillus</taxon>
    </lineage>
</organism>
<comment type="similarity">
    <text evidence="1">Belongs to the 'phage' integrase family.</text>
</comment>
<dbReference type="OrthoDB" id="9803188at2"/>
<dbReference type="SUPFAM" id="SSF56349">
    <property type="entry name" value="DNA breaking-rejoining enzymes"/>
    <property type="match status" value="1"/>
</dbReference>
<dbReference type="GO" id="GO:0006310">
    <property type="term" value="P:DNA recombination"/>
    <property type="evidence" value="ECO:0007669"/>
    <property type="project" value="UniProtKB-KW"/>
</dbReference>
<dbReference type="AlphaFoldDB" id="A0A0D4CIB4"/>
<dbReference type="EMBL" id="CP011013">
    <property type="protein sequence ID" value="AJT49804.1"/>
    <property type="molecule type" value="Genomic_DNA"/>
</dbReference>
<dbReference type="PROSITE" id="PS51898">
    <property type="entry name" value="TYR_RECOMBINASE"/>
    <property type="match status" value="1"/>
</dbReference>
<evidence type="ECO:0000313" key="7">
    <source>
        <dbReference type="Proteomes" id="UP000003645"/>
    </source>
</evidence>
<evidence type="ECO:0000259" key="5">
    <source>
        <dbReference type="PROSITE" id="PS51898"/>
    </source>
</evidence>
<evidence type="ECO:0000313" key="6">
    <source>
        <dbReference type="EMBL" id="AJT49804.1"/>
    </source>
</evidence>
<reference evidence="6 7" key="1">
    <citation type="journal article" date="2012" name="J. Bacteriol.">
        <title>Genome sequence of Lactobacillus mucosae LM1, isolated from piglet feces.</title>
        <authorList>
            <person name="Lee J.H."/>
            <person name="Valeriano V.D."/>
            <person name="Shin Y.R."/>
            <person name="Chae J.P."/>
            <person name="Kim G.B."/>
            <person name="Ham J.S."/>
            <person name="Chun J."/>
            <person name="Kang D.K."/>
        </authorList>
    </citation>
    <scope>NUCLEOTIDE SEQUENCE [LARGE SCALE GENOMIC DNA]</scope>
    <source>
        <strain evidence="6 7">LM1</strain>
    </source>
</reference>
<dbReference type="PANTHER" id="PTHR30629">
    <property type="entry name" value="PROPHAGE INTEGRASE"/>
    <property type="match status" value="1"/>
</dbReference>
<dbReference type="KEGG" id="lmu:LBLM1_00910"/>
<evidence type="ECO:0000256" key="2">
    <source>
        <dbReference type="ARBA" id="ARBA00022908"/>
    </source>
</evidence>
<dbReference type="GO" id="GO:0015074">
    <property type="term" value="P:DNA integration"/>
    <property type="evidence" value="ECO:0007669"/>
    <property type="project" value="UniProtKB-KW"/>
</dbReference>
<dbReference type="CDD" id="cd01189">
    <property type="entry name" value="INT_ICEBs1_C_like"/>
    <property type="match status" value="1"/>
</dbReference>
<dbReference type="Gene3D" id="1.10.150.130">
    <property type="match status" value="1"/>
</dbReference>
<dbReference type="HOGENOM" id="CLU_027562_17_6_9"/>
<dbReference type="RefSeq" id="WP_006500524.1">
    <property type="nucleotide sequence ID" value="NZ_CP011013.1"/>
</dbReference>
<dbReference type="Pfam" id="PF14659">
    <property type="entry name" value="Phage_int_SAM_3"/>
    <property type="match status" value="1"/>
</dbReference>
<dbReference type="InterPro" id="IPR013762">
    <property type="entry name" value="Integrase-like_cat_sf"/>
</dbReference>
<gene>
    <name evidence="6" type="ORF">LBLM1_00910</name>
</gene>
<dbReference type="PANTHER" id="PTHR30629:SF2">
    <property type="entry name" value="PROPHAGE INTEGRASE INTS-RELATED"/>
    <property type="match status" value="1"/>
</dbReference>
<dbReference type="InterPro" id="IPR004107">
    <property type="entry name" value="Integrase_SAM-like_N"/>
</dbReference>
<dbReference type="Gene3D" id="1.10.443.10">
    <property type="entry name" value="Intergrase catalytic core"/>
    <property type="match status" value="1"/>
</dbReference>
<keyword evidence="7" id="KW-1185">Reference proteome</keyword>
<dbReference type="InterPro" id="IPR050808">
    <property type="entry name" value="Phage_Integrase"/>
</dbReference>
<keyword evidence="2" id="KW-0229">DNA integration</keyword>
<dbReference type="InterPro" id="IPR002104">
    <property type="entry name" value="Integrase_catalytic"/>
</dbReference>
<evidence type="ECO:0000256" key="3">
    <source>
        <dbReference type="ARBA" id="ARBA00023125"/>
    </source>
</evidence>
<proteinExistence type="inferred from homology"/>
<keyword evidence="4" id="KW-0233">DNA recombination</keyword>
<feature type="domain" description="Tyr recombinase" evidence="5">
    <location>
        <begin position="172"/>
        <end position="374"/>
    </location>
</feature>
<accession>A0A0D4CIB4</accession>
<dbReference type="InterPro" id="IPR011010">
    <property type="entry name" value="DNA_brk_join_enz"/>
</dbReference>
<sequence length="382" mass="44752">MNKIPIYEYETKHGTKYGFRFYGGQDTNKDYSKTIQKRGFKDFDSALSAYMDTKKAFENGQSKPRPKRYTYKDIYKLWLKQHKQDIKLSTACTIENLFNKHILPSFGNRYITKITPLVCQAAVNQWSKDCKGTYKSIANRANAVFDYAYRLELIKDNPMKKVMIPRNKKNDKRENYYNKQELNEFLEYCKSDLTYKYFAVFRVLAYSGMRKGELRGLLWSDIDFEKNTISINKTVSYNEKWQPIVQSTKTKKSTRIITMDVKTMLILRKWQVMQQKKLLMLGYNSLSSKQLVFQGNGNKFLSRDMINKMLILVQEKHGLKKITVHGLRHTHCSLLLAAGVPVNDVKDRLGHANIQTTLDIYAHVSDQQRKDTADKFSQYMQA</sequence>
<keyword evidence="3" id="KW-0238">DNA-binding</keyword>
<name>A0A0D4CIB4_LIMMU</name>
<evidence type="ECO:0000256" key="4">
    <source>
        <dbReference type="ARBA" id="ARBA00023172"/>
    </source>
</evidence>
<protein>
    <recommendedName>
        <fullName evidence="5">Tyr recombinase domain-containing protein</fullName>
    </recommendedName>
</protein>
<dbReference type="GO" id="GO:0003677">
    <property type="term" value="F:DNA binding"/>
    <property type="evidence" value="ECO:0007669"/>
    <property type="project" value="UniProtKB-KW"/>
</dbReference>
<evidence type="ECO:0000256" key="1">
    <source>
        <dbReference type="ARBA" id="ARBA00008857"/>
    </source>
</evidence>
<dbReference type="Pfam" id="PF00589">
    <property type="entry name" value="Phage_integrase"/>
    <property type="match status" value="1"/>
</dbReference>